<evidence type="ECO:0000313" key="3">
    <source>
        <dbReference type="RefSeq" id="XP_026688979.1"/>
    </source>
</evidence>
<protein>
    <submittedName>
        <fullName evidence="3">Uncharacterized protein LOC113473692</fullName>
    </submittedName>
</protein>
<name>A0A3Q0JKQ5_DIACI</name>
<evidence type="ECO:0000313" key="2">
    <source>
        <dbReference type="Proteomes" id="UP000079169"/>
    </source>
</evidence>
<proteinExistence type="predicted"/>
<dbReference type="Proteomes" id="UP000079169">
    <property type="component" value="Unplaced"/>
</dbReference>
<feature type="domain" description="Retrotransposon gag" evidence="1">
    <location>
        <begin position="63"/>
        <end position="144"/>
    </location>
</feature>
<dbReference type="STRING" id="121845.A0A3Q0JKQ5"/>
<accession>A0A3Q0JKQ5</accession>
<evidence type="ECO:0000259" key="1">
    <source>
        <dbReference type="Pfam" id="PF03732"/>
    </source>
</evidence>
<dbReference type="RefSeq" id="XP_026688979.1">
    <property type="nucleotide sequence ID" value="XM_026833178.1"/>
</dbReference>
<dbReference type="InterPro" id="IPR005162">
    <property type="entry name" value="Retrotrans_gag_dom"/>
</dbReference>
<dbReference type="KEGG" id="dci:113473692"/>
<dbReference type="PANTHER" id="PTHR33198:SF20">
    <property type="entry name" value="RETROTRANSPOSON GAG DOMAIN-CONTAINING PROTEIN"/>
    <property type="match status" value="1"/>
</dbReference>
<sequence length="366" mass="42760">MGKDESTESERPKVHFNSVLPKFNIHLDNLETEWRNWYLQFQIFLKASNLEKEDDTRKSSLLLHHMGSDVLSIFQSFQMDIDQVKYAELVKKFSEYFSPKKNLAIERNKFFNCRQNGNQSISEFVTKLKNLASTCDFKEDTIIRDIFICNMHNSNNFIREKLLELGDVKLDKCIDIAKNLEVSRQRMSFLTDEHNQVSQSNINQVSQSNVNHVYRNSRNFEKRSQSRFKKIKSIEKNDPQEFFVGNIDIEDEAQVWEVPVEVSGHDVTLQIDTGAQCNLLSRYIYSKILFFEKNDPQEFFVGNIDIEDEAQVWEVPVEVSGHDITVIYLKGLVTCQVNIKFTLIPMHHLMLMFLDVPVQVARQVQG</sequence>
<dbReference type="Pfam" id="PF03732">
    <property type="entry name" value="Retrotrans_gag"/>
    <property type="match status" value="1"/>
</dbReference>
<organism evidence="2 3">
    <name type="scientific">Diaphorina citri</name>
    <name type="common">Asian citrus psyllid</name>
    <dbReference type="NCBI Taxonomy" id="121845"/>
    <lineage>
        <taxon>Eukaryota</taxon>
        <taxon>Metazoa</taxon>
        <taxon>Ecdysozoa</taxon>
        <taxon>Arthropoda</taxon>
        <taxon>Hexapoda</taxon>
        <taxon>Insecta</taxon>
        <taxon>Pterygota</taxon>
        <taxon>Neoptera</taxon>
        <taxon>Paraneoptera</taxon>
        <taxon>Hemiptera</taxon>
        <taxon>Sternorrhyncha</taxon>
        <taxon>Psylloidea</taxon>
        <taxon>Psyllidae</taxon>
        <taxon>Diaphorininae</taxon>
        <taxon>Diaphorina</taxon>
    </lineage>
</organism>
<dbReference type="PANTHER" id="PTHR33198">
    <property type="entry name" value="ANK_REP_REGION DOMAIN-CONTAINING PROTEIN-RELATED"/>
    <property type="match status" value="1"/>
</dbReference>
<dbReference type="AlphaFoldDB" id="A0A3Q0JKQ5"/>
<keyword evidence="2" id="KW-1185">Reference proteome</keyword>
<gene>
    <name evidence="3" type="primary">LOC113473692</name>
</gene>
<dbReference type="PaxDb" id="121845-A0A3Q0JKQ5"/>
<reference evidence="3" key="1">
    <citation type="submission" date="2025-08" db="UniProtKB">
        <authorList>
            <consortium name="RefSeq"/>
        </authorList>
    </citation>
    <scope>IDENTIFICATION</scope>
</reference>
<dbReference type="GeneID" id="113473692"/>